<keyword evidence="12" id="KW-1185">Reference proteome</keyword>
<evidence type="ECO:0000256" key="9">
    <source>
        <dbReference type="RuleBase" id="RU000461"/>
    </source>
</evidence>
<evidence type="ECO:0000256" key="8">
    <source>
        <dbReference type="PIRSR" id="PIRSR602403-1"/>
    </source>
</evidence>
<keyword evidence="10" id="KW-0812">Transmembrane</keyword>
<feature type="transmembrane region" description="Helical" evidence="10">
    <location>
        <begin position="12"/>
        <end position="29"/>
    </location>
</feature>
<dbReference type="InterPro" id="IPR001128">
    <property type="entry name" value="Cyt_P450"/>
</dbReference>
<keyword evidence="10" id="KW-1133">Transmembrane helix</keyword>
<dbReference type="Pfam" id="PF00067">
    <property type="entry name" value="p450"/>
    <property type="match status" value="1"/>
</dbReference>
<dbReference type="GO" id="GO:0019748">
    <property type="term" value="P:secondary metabolic process"/>
    <property type="evidence" value="ECO:0007669"/>
    <property type="project" value="UniProtKB-ARBA"/>
</dbReference>
<dbReference type="GO" id="GO:0004497">
    <property type="term" value="F:monooxygenase activity"/>
    <property type="evidence" value="ECO:0007669"/>
    <property type="project" value="UniProtKB-KW"/>
</dbReference>
<reference evidence="11" key="2">
    <citation type="submission" date="2020-02" db="EMBL/GenBank/DDBJ databases">
        <authorList>
            <person name="Gilchrist C.L.M."/>
            <person name="Chooi Y.-H."/>
        </authorList>
    </citation>
    <scope>NUCLEOTIDE SEQUENCE</scope>
    <source>
        <strain evidence="11">MST-FP2251</strain>
    </source>
</reference>
<dbReference type="GO" id="GO:0005506">
    <property type="term" value="F:iron ion binding"/>
    <property type="evidence" value="ECO:0007669"/>
    <property type="project" value="InterPro"/>
</dbReference>
<evidence type="ECO:0000313" key="11">
    <source>
        <dbReference type="EMBL" id="KAF9883885.1"/>
    </source>
</evidence>
<evidence type="ECO:0000256" key="4">
    <source>
        <dbReference type="ARBA" id="ARBA00022723"/>
    </source>
</evidence>
<keyword evidence="10" id="KW-0472">Membrane</keyword>
<dbReference type="GO" id="GO:0020037">
    <property type="term" value="F:heme binding"/>
    <property type="evidence" value="ECO:0007669"/>
    <property type="project" value="InterPro"/>
</dbReference>
<keyword evidence="7 9" id="KW-0503">Monooxygenase</keyword>
<evidence type="ECO:0000256" key="3">
    <source>
        <dbReference type="ARBA" id="ARBA00022617"/>
    </source>
</evidence>
<dbReference type="GO" id="GO:0016705">
    <property type="term" value="F:oxidoreductase activity, acting on paired donors, with incorporation or reduction of molecular oxygen"/>
    <property type="evidence" value="ECO:0007669"/>
    <property type="project" value="InterPro"/>
</dbReference>
<evidence type="ECO:0008006" key="13">
    <source>
        <dbReference type="Google" id="ProtNLM"/>
    </source>
</evidence>
<organism evidence="11 12">
    <name type="scientific">Aspergillus nanangensis</name>
    <dbReference type="NCBI Taxonomy" id="2582783"/>
    <lineage>
        <taxon>Eukaryota</taxon>
        <taxon>Fungi</taxon>
        <taxon>Dikarya</taxon>
        <taxon>Ascomycota</taxon>
        <taxon>Pezizomycotina</taxon>
        <taxon>Eurotiomycetes</taxon>
        <taxon>Eurotiomycetidae</taxon>
        <taxon>Eurotiales</taxon>
        <taxon>Aspergillaceae</taxon>
        <taxon>Aspergillus</taxon>
        <taxon>Aspergillus subgen. Circumdati</taxon>
    </lineage>
</organism>
<dbReference type="PANTHER" id="PTHR46206">
    <property type="entry name" value="CYTOCHROME P450"/>
    <property type="match status" value="1"/>
</dbReference>
<dbReference type="PROSITE" id="PS00086">
    <property type="entry name" value="CYTOCHROME_P450"/>
    <property type="match status" value="1"/>
</dbReference>
<comment type="similarity">
    <text evidence="2 9">Belongs to the cytochrome P450 family.</text>
</comment>
<dbReference type="SUPFAM" id="SSF48264">
    <property type="entry name" value="Cytochrome P450"/>
    <property type="match status" value="1"/>
</dbReference>
<dbReference type="CDD" id="cd11041">
    <property type="entry name" value="CYP503A1-like"/>
    <property type="match status" value="1"/>
</dbReference>
<dbReference type="InterPro" id="IPR017972">
    <property type="entry name" value="Cyt_P450_CS"/>
</dbReference>
<dbReference type="InterPro" id="IPR002403">
    <property type="entry name" value="Cyt_P450_E_grp-IV"/>
</dbReference>
<keyword evidence="3 8" id="KW-0349">Heme</keyword>
<dbReference type="Proteomes" id="UP001194746">
    <property type="component" value="Unassembled WGS sequence"/>
</dbReference>
<comment type="caution">
    <text evidence="11">The sequence shown here is derived from an EMBL/GenBank/DDBJ whole genome shotgun (WGS) entry which is preliminary data.</text>
</comment>
<keyword evidence="4 8" id="KW-0479">Metal-binding</keyword>
<sequence length="493" mass="55841">MAQAYVMEDTLLPMGFLAICVVAATLFLFKRNDHLPLQNGKAPMELLYTNAKARFLVGAADMLKSGFGKARKSFFLMTDTGPRYIVPPEYAQELQNHRNLTSDGIIDERLQAHIPGLEVFQFDSYHGKLARRTIRKKLRGPPLEGLTLTMVKETGLTIAEICTDNPEWREIGVRDIALPVLSRVFTAAFLGEELSRNKDWLRKFGEYSTAASLAAEQLRFWPEPLRPLVHWVLPTFRKLRSDLTETCNMVASVLQQRKTDDRGMGPREGYPTFVLEDWLDELSGGKEFDPALIHMTLFVVGVHTASDMLTQVIYDLCDRDELVNDIRNEITAVIAEDGELKKGSMDKLKLLDSVMKESQRLKPANIAAMGRKANKDFILPDGTRIFKGEQLLVPGFHMWDESFYPNPQEFVPDRFLKMRQSPGQEDLHQCVSTSANHLGFGHGVHACPGRFFAVHQLKITSSAQAWDYVSRQHVWKDLYSQTPGEQSALKQLN</sequence>
<gene>
    <name evidence="11" type="ORF">FE257_002679</name>
</gene>
<dbReference type="Gene3D" id="1.10.630.10">
    <property type="entry name" value="Cytochrome P450"/>
    <property type="match status" value="1"/>
</dbReference>
<protein>
    <recommendedName>
        <fullName evidence="13">Cytochrome P450 monooxygenase</fullName>
    </recommendedName>
</protein>
<feature type="binding site" description="axial binding residue" evidence="8">
    <location>
        <position position="447"/>
    </location>
    <ligand>
        <name>heme</name>
        <dbReference type="ChEBI" id="CHEBI:30413"/>
    </ligand>
    <ligandPart>
        <name>Fe</name>
        <dbReference type="ChEBI" id="CHEBI:18248"/>
    </ligandPart>
</feature>
<evidence type="ECO:0000256" key="2">
    <source>
        <dbReference type="ARBA" id="ARBA00010617"/>
    </source>
</evidence>
<evidence type="ECO:0000313" key="12">
    <source>
        <dbReference type="Proteomes" id="UP001194746"/>
    </source>
</evidence>
<dbReference type="AlphaFoldDB" id="A0AAD4GNY6"/>
<keyword evidence="6 8" id="KW-0408">Iron</keyword>
<accession>A0AAD4GNY6</accession>
<keyword evidence="5 9" id="KW-0560">Oxidoreductase</keyword>
<dbReference type="PRINTS" id="PR00465">
    <property type="entry name" value="EP450IV"/>
</dbReference>
<proteinExistence type="inferred from homology"/>
<evidence type="ECO:0000256" key="10">
    <source>
        <dbReference type="SAM" id="Phobius"/>
    </source>
</evidence>
<reference evidence="11" key="1">
    <citation type="journal article" date="2019" name="Beilstein J. Org. Chem.">
        <title>Nanangenines: drimane sesquiterpenoids as the dominant metabolite cohort of a novel Australian fungus, Aspergillus nanangensis.</title>
        <authorList>
            <person name="Lacey H.J."/>
            <person name="Gilchrist C.L.M."/>
            <person name="Crombie A."/>
            <person name="Kalaitzis J.A."/>
            <person name="Vuong D."/>
            <person name="Rutledge P.J."/>
            <person name="Turner P."/>
            <person name="Pitt J.I."/>
            <person name="Lacey E."/>
            <person name="Chooi Y.H."/>
            <person name="Piggott A.M."/>
        </authorList>
    </citation>
    <scope>NUCLEOTIDE SEQUENCE</scope>
    <source>
        <strain evidence="11">MST-FP2251</strain>
    </source>
</reference>
<dbReference type="PANTHER" id="PTHR46206:SF2">
    <property type="entry name" value="CYTOCHROME P450 MONOOXYGENASE AUSG-RELATED"/>
    <property type="match status" value="1"/>
</dbReference>
<evidence type="ECO:0000256" key="1">
    <source>
        <dbReference type="ARBA" id="ARBA00001971"/>
    </source>
</evidence>
<evidence type="ECO:0000256" key="7">
    <source>
        <dbReference type="ARBA" id="ARBA00023033"/>
    </source>
</evidence>
<dbReference type="EMBL" id="VCAU01000143">
    <property type="protein sequence ID" value="KAF9883885.1"/>
    <property type="molecule type" value="Genomic_DNA"/>
</dbReference>
<comment type="cofactor">
    <cofactor evidence="1 8">
        <name>heme</name>
        <dbReference type="ChEBI" id="CHEBI:30413"/>
    </cofactor>
</comment>
<name>A0AAD4GNY6_ASPNN</name>
<dbReference type="InterPro" id="IPR036396">
    <property type="entry name" value="Cyt_P450_sf"/>
</dbReference>
<evidence type="ECO:0000256" key="5">
    <source>
        <dbReference type="ARBA" id="ARBA00023002"/>
    </source>
</evidence>
<evidence type="ECO:0000256" key="6">
    <source>
        <dbReference type="ARBA" id="ARBA00023004"/>
    </source>
</evidence>